<dbReference type="AlphaFoldDB" id="A0A183EU66"/>
<name>A0A183EU66_9BILA</name>
<evidence type="ECO:0000313" key="3">
    <source>
        <dbReference type="Proteomes" id="UP000271098"/>
    </source>
</evidence>
<proteinExistence type="predicted"/>
<gene>
    <name evidence="2" type="ORF">GPUH_LOCUS24506</name>
</gene>
<dbReference type="WBParaSite" id="GPUH_0002453701-mRNA-1">
    <property type="protein sequence ID" value="GPUH_0002453701-mRNA-1"/>
    <property type="gene ID" value="GPUH_0002453701"/>
</dbReference>
<feature type="compositionally biased region" description="Low complexity" evidence="1">
    <location>
        <begin position="41"/>
        <end position="51"/>
    </location>
</feature>
<evidence type="ECO:0000256" key="1">
    <source>
        <dbReference type="SAM" id="MobiDB-lite"/>
    </source>
</evidence>
<accession>A0A183EU66</accession>
<dbReference type="EMBL" id="UYRT01101374">
    <property type="protein sequence ID" value="VDN42927.1"/>
    <property type="molecule type" value="Genomic_DNA"/>
</dbReference>
<reference evidence="2 3" key="2">
    <citation type="submission" date="2018-11" db="EMBL/GenBank/DDBJ databases">
        <authorList>
            <consortium name="Pathogen Informatics"/>
        </authorList>
    </citation>
    <scope>NUCLEOTIDE SEQUENCE [LARGE SCALE GENOMIC DNA]</scope>
</reference>
<sequence>MTLKIHPECDDLKVQCSNLTQQLEESGVRLELAKYGDKKSSSATESSSNAETDMRQLQAELASVKDLLREQMEKYDKQLEENERLSSETAELRSLLDDATLQLESLKENVMSLEMADFEKTVERLQKELKVAADEKQSMRTELQASMKDLESSREENARLTHNITKLKAALRKVRSEIEGKF</sequence>
<dbReference type="OrthoDB" id="1926336at2759"/>
<dbReference type="Proteomes" id="UP000271098">
    <property type="component" value="Unassembled WGS sequence"/>
</dbReference>
<dbReference type="Gene3D" id="1.10.287.1490">
    <property type="match status" value="1"/>
</dbReference>
<feature type="region of interest" description="Disordered" evidence="1">
    <location>
        <begin position="136"/>
        <end position="157"/>
    </location>
</feature>
<feature type="region of interest" description="Disordered" evidence="1">
    <location>
        <begin position="34"/>
        <end position="53"/>
    </location>
</feature>
<evidence type="ECO:0000313" key="2">
    <source>
        <dbReference type="EMBL" id="VDN42927.1"/>
    </source>
</evidence>
<organism evidence="4">
    <name type="scientific">Gongylonema pulchrum</name>
    <dbReference type="NCBI Taxonomy" id="637853"/>
    <lineage>
        <taxon>Eukaryota</taxon>
        <taxon>Metazoa</taxon>
        <taxon>Ecdysozoa</taxon>
        <taxon>Nematoda</taxon>
        <taxon>Chromadorea</taxon>
        <taxon>Rhabditida</taxon>
        <taxon>Spirurina</taxon>
        <taxon>Spiruromorpha</taxon>
        <taxon>Spiruroidea</taxon>
        <taxon>Gongylonematidae</taxon>
        <taxon>Gongylonema</taxon>
    </lineage>
</organism>
<evidence type="ECO:0000313" key="4">
    <source>
        <dbReference type="WBParaSite" id="GPUH_0002453701-mRNA-1"/>
    </source>
</evidence>
<protein>
    <submittedName>
        <fullName evidence="4">Leucine zipper transcription factor-like protein 1</fullName>
    </submittedName>
</protein>
<reference evidence="4" key="1">
    <citation type="submission" date="2016-06" db="UniProtKB">
        <authorList>
            <consortium name="WormBaseParasite"/>
        </authorList>
    </citation>
    <scope>IDENTIFICATION</scope>
</reference>
<feature type="compositionally biased region" description="Basic and acidic residues" evidence="1">
    <location>
        <begin position="148"/>
        <end position="157"/>
    </location>
</feature>
<keyword evidence="3" id="KW-1185">Reference proteome</keyword>